<proteinExistence type="predicted"/>
<dbReference type="SUPFAM" id="SSF46894">
    <property type="entry name" value="C-terminal effector domain of the bipartite response regulators"/>
    <property type="match status" value="1"/>
</dbReference>
<keyword evidence="4" id="KW-1133">Transmembrane helix</keyword>
<evidence type="ECO:0000256" key="3">
    <source>
        <dbReference type="ARBA" id="ARBA00023163"/>
    </source>
</evidence>
<dbReference type="InterPro" id="IPR000792">
    <property type="entry name" value="Tscrpt_reg_LuxR_C"/>
</dbReference>
<sequence length="253" mass="29492">MTNNQIILLNDIILKIHTAKDFEDMRKIVLSSLRFLVPCVGIAFYLASRSEQYRLTDGLGIGISEECMSIYLEEFQEYDQTIWSYATPVSKVYNESAFIQNEAKQNTDFYYRIYAPLKIFYQAALTIIQNGIFLGVIAIFRTKEEGEFQPEELFNLELLASHLGARMYQHLRSINVKQTNNPDREILLNNYHLTLRETEVLYAILNEKEKQEICEHLCISPNTLKKHIMNLYKKFQVHSLVGLFQAAAQIKIY</sequence>
<organism evidence="6 7">
    <name type="scientific">Sinanaerobacter chloroacetimidivorans</name>
    <dbReference type="NCBI Taxonomy" id="2818044"/>
    <lineage>
        <taxon>Bacteria</taxon>
        <taxon>Bacillati</taxon>
        <taxon>Bacillota</taxon>
        <taxon>Clostridia</taxon>
        <taxon>Peptostreptococcales</taxon>
        <taxon>Anaerovoracaceae</taxon>
        <taxon>Sinanaerobacter</taxon>
    </lineage>
</organism>
<keyword evidence="7" id="KW-1185">Reference proteome</keyword>
<reference evidence="6" key="2">
    <citation type="submission" date="2021-04" db="EMBL/GenBank/DDBJ databases">
        <authorList>
            <person name="Liu J."/>
        </authorList>
    </citation>
    <scope>NUCLEOTIDE SEQUENCE</scope>
    <source>
        <strain evidence="6">BAD-6</strain>
    </source>
</reference>
<evidence type="ECO:0000313" key="7">
    <source>
        <dbReference type="Proteomes" id="UP000675664"/>
    </source>
</evidence>
<dbReference type="InterPro" id="IPR036388">
    <property type="entry name" value="WH-like_DNA-bd_sf"/>
</dbReference>
<keyword evidence="2" id="KW-0238">DNA-binding</keyword>
<evidence type="ECO:0000259" key="5">
    <source>
        <dbReference type="PROSITE" id="PS50043"/>
    </source>
</evidence>
<dbReference type="AlphaFoldDB" id="A0A8J7W1R4"/>
<dbReference type="PROSITE" id="PS50043">
    <property type="entry name" value="HTH_LUXR_2"/>
    <property type="match status" value="1"/>
</dbReference>
<accession>A0A8J7W1R4</accession>
<feature type="transmembrane region" description="Helical" evidence="4">
    <location>
        <begin position="28"/>
        <end position="47"/>
    </location>
</feature>
<keyword evidence="3" id="KW-0804">Transcription</keyword>
<reference evidence="6" key="1">
    <citation type="submission" date="2021-04" db="EMBL/GenBank/DDBJ databases">
        <title>Sinoanaerobacter chloroacetimidivorans sp. nov., an obligate anaerobic bacterium isolated from anaerobic sludge.</title>
        <authorList>
            <person name="Bao Y."/>
        </authorList>
    </citation>
    <scope>NUCLEOTIDE SEQUENCE</scope>
    <source>
        <strain evidence="6">BAD-6</strain>
    </source>
</reference>
<dbReference type="Gene3D" id="3.30.450.40">
    <property type="match status" value="1"/>
</dbReference>
<evidence type="ECO:0000256" key="4">
    <source>
        <dbReference type="SAM" id="Phobius"/>
    </source>
</evidence>
<keyword evidence="1" id="KW-0805">Transcription regulation</keyword>
<dbReference type="Pfam" id="PF00196">
    <property type="entry name" value="GerE"/>
    <property type="match status" value="1"/>
</dbReference>
<feature type="domain" description="HTH luxR-type" evidence="5">
    <location>
        <begin position="186"/>
        <end position="251"/>
    </location>
</feature>
<dbReference type="GO" id="GO:0006355">
    <property type="term" value="P:regulation of DNA-templated transcription"/>
    <property type="evidence" value="ECO:0007669"/>
    <property type="project" value="InterPro"/>
</dbReference>
<dbReference type="InterPro" id="IPR016032">
    <property type="entry name" value="Sig_transdc_resp-reg_C-effctor"/>
</dbReference>
<dbReference type="SUPFAM" id="SSF55781">
    <property type="entry name" value="GAF domain-like"/>
    <property type="match status" value="1"/>
</dbReference>
<protein>
    <recommendedName>
        <fullName evidence="5">HTH luxR-type domain-containing protein</fullName>
    </recommendedName>
</protein>
<evidence type="ECO:0000256" key="1">
    <source>
        <dbReference type="ARBA" id="ARBA00023015"/>
    </source>
</evidence>
<keyword evidence="4" id="KW-0472">Membrane</keyword>
<dbReference type="Gene3D" id="1.10.10.10">
    <property type="entry name" value="Winged helix-like DNA-binding domain superfamily/Winged helix DNA-binding domain"/>
    <property type="match status" value="1"/>
</dbReference>
<dbReference type="SMART" id="SM00421">
    <property type="entry name" value="HTH_LUXR"/>
    <property type="match status" value="1"/>
</dbReference>
<keyword evidence="4" id="KW-0812">Transmembrane</keyword>
<dbReference type="RefSeq" id="WP_227019409.1">
    <property type="nucleotide sequence ID" value="NZ_JAGSND010000011.1"/>
</dbReference>
<comment type="caution">
    <text evidence="6">The sequence shown here is derived from an EMBL/GenBank/DDBJ whole genome shotgun (WGS) entry which is preliminary data.</text>
</comment>
<dbReference type="PANTHER" id="PTHR44688">
    <property type="entry name" value="DNA-BINDING TRANSCRIPTIONAL ACTIVATOR DEVR_DOSR"/>
    <property type="match status" value="1"/>
</dbReference>
<dbReference type="EMBL" id="JAGSND010000011">
    <property type="protein sequence ID" value="MBR0599277.1"/>
    <property type="molecule type" value="Genomic_DNA"/>
</dbReference>
<gene>
    <name evidence="6" type="ORF">KCX82_15415</name>
</gene>
<dbReference type="CDD" id="cd06170">
    <property type="entry name" value="LuxR_C_like"/>
    <property type="match status" value="1"/>
</dbReference>
<dbReference type="InterPro" id="IPR029016">
    <property type="entry name" value="GAF-like_dom_sf"/>
</dbReference>
<evidence type="ECO:0000256" key="2">
    <source>
        <dbReference type="ARBA" id="ARBA00023125"/>
    </source>
</evidence>
<feature type="transmembrane region" description="Helical" evidence="4">
    <location>
        <begin position="119"/>
        <end position="140"/>
    </location>
</feature>
<dbReference type="Proteomes" id="UP000675664">
    <property type="component" value="Unassembled WGS sequence"/>
</dbReference>
<evidence type="ECO:0000313" key="6">
    <source>
        <dbReference type="EMBL" id="MBR0599277.1"/>
    </source>
</evidence>
<dbReference type="GO" id="GO:0003677">
    <property type="term" value="F:DNA binding"/>
    <property type="evidence" value="ECO:0007669"/>
    <property type="project" value="UniProtKB-KW"/>
</dbReference>
<name>A0A8J7W1R4_9FIRM</name>
<dbReference type="PANTHER" id="PTHR44688:SF16">
    <property type="entry name" value="DNA-BINDING TRANSCRIPTIONAL ACTIVATOR DEVR_DOSR"/>
    <property type="match status" value="1"/>
</dbReference>